<gene>
    <name evidence="1" type="ORF">B9H04_08935</name>
</gene>
<name>A0A1X4H3A6_HALEZ</name>
<accession>A0A1X4H3A6</accession>
<protein>
    <submittedName>
        <fullName evidence="1">Uncharacterized protein</fullName>
    </submittedName>
</protein>
<evidence type="ECO:0000313" key="2">
    <source>
        <dbReference type="Proteomes" id="UP000193587"/>
    </source>
</evidence>
<proteinExistence type="predicted"/>
<dbReference type="GeneID" id="301358451"/>
<sequence>MNRGAENPALYRTLKDVLERQAEVTSVRFEPDAIQKRYLAAAIDSQRVVPPTGSESPQLEVHWKLTPPHDEFRIDYADPNAEFHCGWHQDDDHDDLGAAHFQYQTASMETPAYEAVVFEAASPPKLLWECCEDLFNNVIPDYTGEL</sequence>
<dbReference type="STRING" id="1121945.GCA_000421805_02074"/>
<comment type="caution">
    <text evidence="1">The sequence shown here is derived from an EMBL/GenBank/DDBJ whole genome shotgun (WGS) entry which is preliminary data.</text>
</comment>
<dbReference type="Proteomes" id="UP000193587">
    <property type="component" value="Unassembled WGS sequence"/>
</dbReference>
<organism evidence="1 2">
    <name type="scientific">Halorubrum ezzemoulense DSM 17463</name>
    <dbReference type="NCBI Taxonomy" id="1121945"/>
    <lineage>
        <taxon>Archaea</taxon>
        <taxon>Methanobacteriati</taxon>
        <taxon>Methanobacteriota</taxon>
        <taxon>Stenosarchaea group</taxon>
        <taxon>Halobacteria</taxon>
        <taxon>Halobacteriales</taxon>
        <taxon>Haloferacaceae</taxon>
        <taxon>Halorubrum</taxon>
    </lineage>
</organism>
<dbReference type="AlphaFoldDB" id="A0A1X4H3A6"/>
<reference evidence="1 2" key="1">
    <citation type="submission" date="2017-04" db="EMBL/GenBank/DDBJ databases">
        <title>MLSA of the genus Halorubrum.</title>
        <authorList>
            <person name="De La Haba R."/>
            <person name="Sanchez-Porro C."/>
            <person name="Infante-Dominguez C."/>
            <person name="Ventosa A."/>
        </authorList>
    </citation>
    <scope>NUCLEOTIDE SEQUENCE [LARGE SCALE GENOMIC DNA]</scope>
    <source>
        <strain evidence="1 2">DSM 17463</strain>
    </source>
</reference>
<dbReference type="eggNOG" id="arCOG04517">
    <property type="taxonomic scope" value="Archaea"/>
</dbReference>
<evidence type="ECO:0000313" key="1">
    <source>
        <dbReference type="EMBL" id="OSP05555.1"/>
    </source>
</evidence>
<dbReference type="RefSeq" id="WP_049931912.1">
    <property type="nucleotide sequence ID" value="NZ_ATXS01000007.1"/>
</dbReference>
<dbReference type="EMBL" id="NEDJ01000026">
    <property type="protein sequence ID" value="OSP05555.1"/>
    <property type="molecule type" value="Genomic_DNA"/>
</dbReference>